<protein>
    <submittedName>
        <fullName evidence="1">Uncharacterized protein</fullName>
    </submittedName>
</protein>
<evidence type="ECO:0000313" key="2">
    <source>
        <dbReference type="Proteomes" id="UP000693970"/>
    </source>
</evidence>
<keyword evidence="2" id="KW-1185">Reference proteome</keyword>
<dbReference type="EMBL" id="JAGRRH010000024">
    <property type="protein sequence ID" value="KAG7343503.1"/>
    <property type="molecule type" value="Genomic_DNA"/>
</dbReference>
<dbReference type="Proteomes" id="UP000693970">
    <property type="component" value="Unassembled WGS sequence"/>
</dbReference>
<proteinExistence type="predicted"/>
<reference evidence="1" key="1">
    <citation type="journal article" date="2021" name="Sci. Rep.">
        <title>Diploid genomic architecture of Nitzschia inconspicua, an elite biomass production diatom.</title>
        <authorList>
            <person name="Oliver A."/>
            <person name="Podell S."/>
            <person name="Pinowska A."/>
            <person name="Traller J.C."/>
            <person name="Smith S.R."/>
            <person name="McClure R."/>
            <person name="Beliaev A."/>
            <person name="Bohutskyi P."/>
            <person name="Hill E.A."/>
            <person name="Rabines A."/>
            <person name="Zheng H."/>
            <person name="Allen L.Z."/>
            <person name="Kuo A."/>
            <person name="Grigoriev I.V."/>
            <person name="Allen A.E."/>
            <person name="Hazlebeck D."/>
            <person name="Allen E.E."/>
        </authorList>
    </citation>
    <scope>NUCLEOTIDE SEQUENCE</scope>
    <source>
        <strain evidence="1">Hildebrandi</strain>
    </source>
</reference>
<comment type="caution">
    <text evidence="1">The sequence shown here is derived from an EMBL/GenBank/DDBJ whole genome shotgun (WGS) entry which is preliminary data.</text>
</comment>
<name>A0A9K3KIL4_9STRA</name>
<dbReference type="AlphaFoldDB" id="A0A9K3KIL4"/>
<gene>
    <name evidence="1" type="ORF">IV203_021448</name>
</gene>
<sequence>MEQPLPPLNNRSSFCPFSLRTTHLDRMINMEFVNHPFYTGLEIQGHNDENIGAGLLVFLQRKQDKLIDLYYEPTLNLPSSWKKLFTLGRGLGTWKQQAFEIATLDVSAETGVHANVLFRDVHGQLVHVKVDDDTPFHKTQRNGMTRGFLAPVSAAIENPTSMLLVYLTQFDLVRRPGSAPIIEINGQTVSTGQIPLERCLWGTRTIKVAKDLIVVQVNPDIEKNTDDDMDDQSKSTIFRDSYGNVKSITSESHGHCAAFLFEPAFPDPSSLETANVHGSWRVDIDDDRIVSGTWKCDILSNFKEDTTSEAKIQLDVTKGWRPTGLPWLTTILFAIVSVFKTWPETYIWFASLQWKKDDAKLAETTIPAMVSHWERTFGDRGECYSYITGGGRGSDS</sequence>
<accession>A0A9K3KIL4</accession>
<organism evidence="1 2">
    <name type="scientific">Nitzschia inconspicua</name>
    <dbReference type="NCBI Taxonomy" id="303405"/>
    <lineage>
        <taxon>Eukaryota</taxon>
        <taxon>Sar</taxon>
        <taxon>Stramenopiles</taxon>
        <taxon>Ochrophyta</taxon>
        <taxon>Bacillariophyta</taxon>
        <taxon>Bacillariophyceae</taxon>
        <taxon>Bacillariophycidae</taxon>
        <taxon>Bacillariales</taxon>
        <taxon>Bacillariaceae</taxon>
        <taxon>Nitzschia</taxon>
    </lineage>
</organism>
<reference evidence="1" key="2">
    <citation type="submission" date="2021-04" db="EMBL/GenBank/DDBJ databases">
        <authorList>
            <person name="Podell S."/>
        </authorList>
    </citation>
    <scope>NUCLEOTIDE SEQUENCE</scope>
    <source>
        <strain evidence="1">Hildebrandi</strain>
    </source>
</reference>
<evidence type="ECO:0000313" key="1">
    <source>
        <dbReference type="EMBL" id="KAG7343503.1"/>
    </source>
</evidence>